<dbReference type="EMBL" id="BLKZ01000001">
    <property type="protein sequence ID" value="GFG89769.1"/>
    <property type="molecule type" value="Genomic_DNA"/>
</dbReference>
<keyword evidence="5" id="KW-1185">Reference proteome</keyword>
<proteinExistence type="predicted"/>
<dbReference type="AlphaFoldDB" id="A0A7I9YM93"/>
<dbReference type="InterPro" id="IPR001667">
    <property type="entry name" value="DDH_dom"/>
</dbReference>
<evidence type="ECO:0000313" key="4">
    <source>
        <dbReference type="EMBL" id="GFG89769.1"/>
    </source>
</evidence>
<protein>
    <submittedName>
        <fullName evidence="4">Bifunctional oligoribonuclease and PAP phosphatase NrnA</fullName>
    </submittedName>
</protein>
<dbReference type="Pfam" id="PF01368">
    <property type="entry name" value="DHH"/>
    <property type="match status" value="1"/>
</dbReference>
<organism evidence="4 5">
    <name type="scientific">Mycobacterium bourgelatii</name>
    <dbReference type="NCBI Taxonomy" id="1273442"/>
    <lineage>
        <taxon>Bacteria</taxon>
        <taxon>Bacillati</taxon>
        <taxon>Actinomycetota</taxon>
        <taxon>Actinomycetes</taxon>
        <taxon>Mycobacteriales</taxon>
        <taxon>Mycobacteriaceae</taxon>
        <taxon>Mycobacterium</taxon>
    </lineage>
</organism>
<evidence type="ECO:0000313" key="5">
    <source>
        <dbReference type="Proteomes" id="UP000465360"/>
    </source>
</evidence>
<feature type="compositionally biased region" description="Polar residues" evidence="1">
    <location>
        <begin position="25"/>
        <end position="34"/>
    </location>
</feature>
<dbReference type="Gene3D" id="3.90.1640.10">
    <property type="entry name" value="inorganic pyrophosphatase (n-terminal core)"/>
    <property type="match status" value="1"/>
</dbReference>
<feature type="domain" description="DHHA1" evidence="3">
    <location>
        <begin position="283"/>
        <end position="354"/>
    </location>
</feature>
<dbReference type="InterPro" id="IPR051319">
    <property type="entry name" value="Oligoribo/pAp-PDE_c-di-AMP_PDE"/>
</dbReference>
<dbReference type="PANTHER" id="PTHR47618">
    <property type="entry name" value="BIFUNCTIONAL OLIGORIBONUCLEASE AND PAP PHOSPHATASE NRNA"/>
    <property type="match status" value="1"/>
</dbReference>
<evidence type="ECO:0000259" key="2">
    <source>
        <dbReference type="Pfam" id="PF01368"/>
    </source>
</evidence>
<evidence type="ECO:0000256" key="1">
    <source>
        <dbReference type="SAM" id="MobiDB-lite"/>
    </source>
</evidence>
<feature type="compositionally biased region" description="Basic and acidic residues" evidence="1">
    <location>
        <begin position="15"/>
        <end position="24"/>
    </location>
</feature>
<feature type="region of interest" description="Disordered" evidence="1">
    <location>
        <begin position="1"/>
        <end position="39"/>
    </location>
</feature>
<comment type="caution">
    <text evidence="4">The sequence shown here is derived from an EMBL/GenBank/DDBJ whole genome shotgun (WGS) entry which is preliminary data.</text>
</comment>
<feature type="domain" description="DDH" evidence="2">
    <location>
        <begin position="59"/>
        <end position="202"/>
    </location>
</feature>
<dbReference type="InterPro" id="IPR003156">
    <property type="entry name" value="DHHA1_dom"/>
</dbReference>
<dbReference type="InterPro" id="IPR038763">
    <property type="entry name" value="DHH_sf"/>
</dbReference>
<reference evidence="4 5" key="1">
    <citation type="journal article" date="2019" name="Emerg. Microbes Infect.">
        <title>Comprehensive subspecies identification of 175 nontuberculous mycobacteria species based on 7547 genomic profiles.</title>
        <authorList>
            <person name="Matsumoto Y."/>
            <person name="Kinjo T."/>
            <person name="Motooka D."/>
            <person name="Nabeya D."/>
            <person name="Jung N."/>
            <person name="Uechi K."/>
            <person name="Horii T."/>
            <person name="Iida T."/>
            <person name="Fujita J."/>
            <person name="Nakamura S."/>
        </authorList>
    </citation>
    <scope>NUCLEOTIDE SEQUENCE [LARGE SCALE GENOMIC DNA]</scope>
    <source>
        <strain evidence="4 5">JCM 30725</strain>
    </source>
</reference>
<gene>
    <name evidence="4" type="primary">nrnA</name>
    <name evidence="4" type="ORF">MBOU_18110</name>
</gene>
<evidence type="ECO:0000259" key="3">
    <source>
        <dbReference type="Pfam" id="PF02272"/>
    </source>
</evidence>
<dbReference type="SUPFAM" id="SSF64182">
    <property type="entry name" value="DHH phosphoesterases"/>
    <property type="match status" value="1"/>
</dbReference>
<dbReference type="Gene3D" id="3.10.310.30">
    <property type="match status" value="1"/>
</dbReference>
<accession>A0A7I9YM93</accession>
<name>A0A7I9YM93_MYCBU</name>
<sequence>MQSRRGRPILTGRGAHKDLKEHQLTPRTLVTTTDPKTEPSRAARVDAVGAAKLLAAADRVAVISHVHPDADTIGAGLALALVLEDCNKGVEVSFAAPATLPESLRSLPGCHLLVSPDSMRRDADLVVTVDAPSVHRLGSLGDLVTADGQEVLVIDHHASNRMFGTANFVDVEADSTTMMVAEVLEAWGQPMDSRVAHCIYAGLTTDTGSFRWASPRALRLAAQLVEIGVDNAAVSRSLMDSHPFGWLPMLSRVLGSARLLPDAVGGRGLVYVVVDNQDWVSSRPEEVESIVDIVRTTQQAEVAAVFKEVDPQRWSVSMRGKNDIDLAAVASKFGGGGHRLAAGYSASGSIDNVVASLCAALG</sequence>
<dbReference type="PANTHER" id="PTHR47618:SF1">
    <property type="entry name" value="BIFUNCTIONAL OLIGORIBONUCLEASE AND PAP PHOSPHATASE NRNA"/>
    <property type="match status" value="1"/>
</dbReference>
<dbReference type="Pfam" id="PF02272">
    <property type="entry name" value="DHHA1"/>
    <property type="match status" value="1"/>
</dbReference>
<dbReference type="Proteomes" id="UP000465360">
    <property type="component" value="Unassembled WGS sequence"/>
</dbReference>
<dbReference type="GO" id="GO:0003676">
    <property type="term" value="F:nucleic acid binding"/>
    <property type="evidence" value="ECO:0007669"/>
    <property type="project" value="InterPro"/>
</dbReference>